<dbReference type="PROSITE" id="PS00486">
    <property type="entry name" value="DNA_MISMATCH_REPAIR_2"/>
    <property type="match status" value="1"/>
</dbReference>
<dbReference type="InterPro" id="IPR045076">
    <property type="entry name" value="MutS"/>
</dbReference>
<evidence type="ECO:0000256" key="1">
    <source>
        <dbReference type="ARBA" id="ARBA00006271"/>
    </source>
</evidence>
<keyword evidence="4" id="KW-0238">DNA-binding</keyword>
<keyword evidence="8" id="KW-1185">Reference proteome</keyword>
<keyword evidence="3" id="KW-0067">ATP-binding</keyword>
<feature type="compositionally biased region" description="Basic and acidic residues" evidence="5">
    <location>
        <begin position="673"/>
        <end position="695"/>
    </location>
</feature>
<feature type="region of interest" description="Disordered" evidence="5">
    <location>
        <begin position="89"/>
        <end position="108"/>
    </location>
</feature>
<proteinExistence type="inferred from homology"/>
<comment type="similarity">
    <text evidence="1">Belongs to the DNA mismatch repair MutS family.</text>
</comment>
<dbReference type="Proteomes" id="UP000038009">
    <property type="component" value="Unassembled WGS sequence"/>
</dbReference>
<feature type="compositionally biased region" description="Polar residues" evidence="5">
    <location>
        <begin position="516"/>
        <end position="525"/>
    </location>
</feature>
<dbReference type="InterPro" id="IPR000432">
    <property type="entry name" value="DNA_mismatch_repair_MutS_C"/>
</dbReference>
<dbReference type="InterPro" id="IPR027417">
    <property type="entry name" value="P-loop_NTPase"/>
</dbReference>
<evidence type="ECO:0000313" key="7">
    <source>
        <dbReference type="EMBL" id="KPI90678.1"/>
    </source>
</evidence>
<sequence>MSDLYDAKNLSGGWSEDTFTAANSTDAESVESDIGEENPAGNAEVSALCWSDASVGVARYLCAECRIEVFEAPIYVVAGEAVHRRSKGLSPVGASASSLRRRRDGGDGGEGEVRVLVYEDIPPSLLWLVRYLEVHQPQVLLPHTGSEALNDVVSLISAHQPLEVIRLSATSAFNAAEALPRLAVMYPAREAELANRFHTENTAMMRAMAALLQFVAAGQSNVADVVERGVLRALYLEDACAEALQITRTELHPSSGQGRGRAKEGLSLRSLLSTTQSSLGKAMLRQWIALPCCDLAEIEARQSVVAFFVRMEHQGIAAQLRTALHHVRSTSHIFTTMRSGRAQRKHYVSLYRTIRGVVQVQRLLSMVAHEVSRLYVLLQSIAVEPLVEMAEALAHTIVGVVAPRNILQNPVSEPLPVAASVNSVSYTSVAVRIYDGVDAVLDELRLRLHELRLSLQSKAEAAFGQLPWELRTRLSLRCVYAVPHGYMLCVPAADLIAVVRENVPADAPEVPEENNSESGGNFTKFSDSEDGSGCGTDPITGAGSVAYPPTAHSTVADADAANAATAREHVCRFMLESFQWQFHHETQSSEYCFKSAAMEELDMWVGDLRRRVQQREQQVRRELDTSLLYNSLHLLRPTRALGELDCLLSFARVSAHEGWCRPEVLAPKSRSPSCERAEEAEERAVTDTADERRNEDETEEETGVLEIENGWHPLLSCQLGLQQLVPFTLHLCTSTDHACVILGVNSSGKSVLINAVAHIVFLAHVGCHVPATAARMSLINGIFAPSSSCVSSPGARSFMLSACHASPSCCRNSCGADEVNDAAAVTQSEAEAAQSSFYSECVALHRVLHHVAGQQRVAAGRHYNGKRELSRCVDPTAGRALVLLDEFGRGTAPEDGCALLKGTLRYFSVGGEGGTDVMTLRDDAASACRGRWHRAPLVLCATHFIEMLEAPPVHACGGGRASAAAAATACERSHSVGLGEGGTALANSVRRSTPLQPMPAFIAQNEDPPLPLQWIKVYTMETVATYSTDDQLSCLTSANDRDIDGRTRERRIDAEVPVPRRLPLDVAPTYRPVCVTPHAGSRRWEDWERHASAQLDAGPALGRQCGLDPELLAYWESALRVLHGSL</sequence>
<gene>
    <name evidence="7" type="ORF">ABL78_0114</name>
</gene>
<protein>
    <submittedName>
        <fullName evidence="7">MutS-like protein</fullName>
    </submittedName>
</protein>
<evidence type="ECO:0000256" key="4">
    <source>
        <dbReference type="ARBA" id="ARBA00023125"/>
    </source>
</evidence>
<evidence type="ECO:0000259" key="6">
    <source>
        <dbReference type="PROSITE" id="PS00486"/>
    </source>
</evidence>
<dbReference type="VEuPathDB" id="TriTrypDB:Lsey_0002_0020"/>
<feature type="region of interest" description="Disordered" evidence="5">
    <location>
        <begin position="671"/>
        <end position="702"/>
    </location>
</feature>
<dbReference type="InterPro" id="IPR036187">
    <property type="entry name" value="DNA_mismatch_repair_MutS_sf"/>
</dbReference>
<dbReference type="EMBL" id="LJSK01000002">
    <property type="protein sequence ID" value="KPI90678.1"/>
    <property type="molecule type" value="Genomic_DNA"/>
</dbReference>
<dbReference type="GO" id="GO:0030983">
    <property type="term" value="F:mismatched DNA binding"/>
    <property type="evidence" value="ECO:0007669"/>
    <property type="project" value="InterPro"/>
</dbReference>
<dbReference type="Gene3D" id="3.40.50.300">
    <property type="entry name" value="P-loop containing nucleotide triphosphate hydrolases"/>
    <property type="match status" value="1"/>
</dbReference>
<dbReference type="OrthoDB" id="29596at2759"/>
<dbReference type="GO" id="GO:0005634">
    <property type="term" value="C:nucleus"/>
    <property type="evidence" value="ECO:0007669"/>
    <property type="project" value="TreeGrafter"/>
</dbReference>
<dbReference type="SMART" id="SM00533">
    <property type="entry name" value="MUTSd"/>
    <property type="match status" value="1"/>
</dbReference>
<name>A0A0N1I950_LEPSE</name>
<evidence type="ECO:0000313" key="8">
    <source>
        <dbReference type="Proteomes" id="UP000038009"/>
    </source>
</evidence>
<evidence type="ECO:0000256" key="3">
    <source>
        <dbReference type="ARBA" id="ARBA00022840"/>
    </source>
</evidence>
<dbReference type="GO" id="GO:0140664">
    <property type="term" value="F:ATP-dependent DNA damage sensor activity"/>
    <property type="evidence" value="ECO:0007669"/>
    <property type="project" value="InterPro"/>
</dbReference>
<organism evidence="7 8">
    <name type="scientific">Leptomonas seymouri</name>
    <dbReference type="NCBI Taxonomy" id="5684"/>
    <lineage>
        <taxon>Eukaryota</taxon>
        <taxon>Discoba</taxon>
        <taxon>Euglenozoa</taxon>
        <taxon>Kinetoplastea</taxon>
        <taxon>Metakinetoplastina</taxon>
        <taxon>Trypanosomatida</taxon>
        <taxon>Trypanosomatidae</taxon>
        <taxon>Leishmaniinae</taxon>
        <taxon>Leptomonas</taxon>
    </lineage>
</organism>
<dbReference type="PANTHER" id="PTHR11361:SF20">
    <property type="entry name" value="MUTS PROTEIN HOMOLOG 5"/>
    <property type="match status" value="1"/>
</dbReference>
<dbReference type="GO" id="GO:0051026">
    <property type="term" value="P:chiasma assembly"/>
    <property type="evidence" value="ECO:0007669"/>
    <property type="project" value="TreeGrafter"/>
</dbReference>
<dbReference type="SUPFAM" id="SSF52540">
    <property type="entry name" value="P-loop containing nucleoside triphosphate hydrolases"/>
    <property type="match status" value="1"/>
</dbReference>
<dbReference type="OMA" id="CAECRIE"/>
<dbReference type="AlphaFoldDB" id="A0A0N1I950"/>
<accession>A0A0N1I950</accession>
<comment type="caution">
    <text evidence="7">The sequence shown here is derived from an EMBL/GenBank/DDBJ whole genome shotgun (WGS) entry which is preliminary data.</text>
</comment>
<dbReference type="Pfam" id="PF00488">
    <property type="entry name" value="MutS_V"/>
    <property type="match status" value="1"/>
</dbReference>
<feature type="region of interest" description="Disordered" evidence="5">
    <location>
        <begin position="507"/>
        <end position="541"/>
    </location>
</feature>
<dbReference type="Gene3D" id="1.10.1420.10">
    <property type="match status" value="1"/>
</dbReference>
<dbReference type="SUPFAM" id="SSF48334">
    <property type="entry name" value="DNA repair protein MutS, domain III"/>
    <property type="match status" value="1"/>
</dbReference>
<dbReference type="InterPro" id="IPR007696">
    <property type="entry name" value="DNA_mismatch_repair_MutS_core"/>
</dbReference>
<feature type="domain" description="DNA mismatch repair proteins mutS family" evidence="6">
    <location>
        <begin position="880"/>
        <end position="896"/>
    </location>
</feature>
<dbReference type="PANTHER" id="PTHR11361">
    <property type="entry name" value="DNA MISMATCH REPAIR PROTEIN MUTS FAMILY MEMBER"/>
    <property type="match status" value="1"/>
</dbReference>
<dbReference type="GO" id="GO:0006298">
    <property type="term" value="P:mismatch repair"/>
    <property type="evidence" value="ECO:0007669"/>
    <property type="project" value="InterPro"/>
</dbReference>
<evidence type="ECO:0000256" key="5">
    <source>
        <dbReference type="SAM" id="MobiDB-lite"/>
    </source>
</evidence>
<feature type="region of interest" description="Disordered" evidence="5">
    <location>
        <begin position="19"/>
        <end position="38"/>
    </location>
</feature>
<dbReference type="Pfam" id="PF05192">
    <property type="entry name" value="MutS_III"/>
    <property type="match status" value="1"/>
</dbReference>
<reference evidence="7 8" key="1">
    <citation type="journal article" date="2015" name="PLoS Pathog.">
        <title>Leptomonas seymouri: Adaptations to the Dixenous Life Cycle Analyzed by Genome Sequencing, Transcriptome Profiling and Co-infection with Leishmania donovani.</title>
        <authorList>
            <person name="Kraeva N."/>
            <person name="Butenko A."/>
            <person name="Hlavacova J."/>
            <person name="Kostygov A."/>
            <person name="Myskova J."/>
            <person name="Grybchuk D."/>
            <person name="Lestinova T."/>
            <person name="Votypka J."/>
            <person name="Volf P."/>
            <person name="Opperdoes F."/>
            <person name="Flegontov P."/>
            <person name="Lukes J."/>
            <person name="Yurchenko V."/>
        </authorList>
    </citation>
    <scope>NUCLEOTIDE SEQUENCE [LARGE SCALE GENOMIC DNA]</scope>
    <source>
        <strain evidence="7 8">ATCC 30220</strain>
    </source>
</reference>
<dbReference type="GO" id="GO:0005524">
    <property type="term" value="F:ATP binding"/>
    <property type="evidence" value="ECO:0007669"/>
    <property type="project" value="UniProtKB-KW"/>
</dbReference>
<dbReference type="SMART" id="SM00534">
    <property type="entry name" value="MUTSac"/>
    <property type="match status" value="1"/>
</dbReference>
<evidence type="ECO:0000256" key="2">
    <source>
        <dbReference type="ARBA" id="ARBA00022741"/>
    </source>
</evidence>
<keyword evidence="2" id="KW-0547">Nucleotide-binding</keyword>